<proteinExistence type="predicted"/>
<reference evidence="1 2" key="1">
    <citation type="submission" date="2020-07" db="EMBL/GenBank/DDBJ databases">
        <title>Sequencing the genomes of 1000 actinobacteria strains.</title>
        <authorList>
            <person name="Klenk H.-P."/>
        </authorList>
    </citation>
    <scope>NUCLEOTIDE SEQUENCE [LARGE SCALE GENOMIC DNA]</scope>
    <source>
        <strain evidence="1 2">DSM 43814</strain>
    </source>
</reference>
<dbReference type="EMBL" id="JACCCQ010000001">
    <property type="protein sequence ID" value="NYF59367.1"/>
    <property type="molecule type" value="Genomic_DNA"/>
</dbReference>
<evidence type="ECO:0000313" key="2">
    <source>
        <dbReference type="Proteomes" id="UP000631553"/>
    </source>
</evidence>
<accession>A0ABX2RVK0</accession>
<comment type="caution">
    <text evidence="1">The sequence shown here is derived from an EMBL/GenBank/DDBJ whole genome shotgun (WGS) entry which is preliminary data.</text>
</comment>
<evidence type="ECO:0000313" key="1">
    <source>
        <dbReference type="EMBL" id="NYF59367.1"/>
    </source>
</evidence>
<organism evidence="1 2">
    <name type="scientific">Micromonospora purpureochromogenes</name>
    <dbReference type="NCBI Taxonomy" id="47872"/>
    <lineage>
        <taxon>Bacteria</taxon>
        <taxon>Bacillati</taxon>
        <taxon>Actinomycetota</taxon>
        <taxon>Actinomycetes</taxon>
        <taxon>Micromonosporales</taxon>
        <taxon>Micromonosporaceae</taxon>
        <taxon>Micromonospora</taxon>
    </lineage>
</organism>
<name>A0ABX2RVK0_9ACTN</name>
<dbReference type="Proteomes" id="UP000631553">
    <property type="component" value="Unassembled WGS sequence"/>
</dbReference>
<protein>
    <submittedName>
        <fullName evidence="1">Uncharacterized protein</fullName>
    </submittedName>
</protein>
<keyword evidence="2" id="KW-1185">Reference proteome</keyword>
<gene>
    <name evidence="1" type="ORF">HDA35_005198</name>
</gene>
<sequence>MTLPRHDLAPVPAEPSFAWAGPTCSARSIAR</sequence>